<reference evidence="1 2" key="1">
    <citation type="submission" date="2024-12" db="EMBL/GenBank/DDBJ databases">
        <title>Forecasting of Potato common scab and diversities of Pathogenic streptomyces spp. in china.</title>
        <authorList>
            <person name="Handique U."/>
            <person name="Wu J."/>
        </authorList>
    </citation>
    <scope>NUCLEOTIDE SEQUENCE [LARGE SCALE GENOMIC DNA]</scope>
    <source>
        <strain evidence="1 2">ZRIMU1530</strain>
    </source>
</reference>
<proteinExistence type="predicted"/>
<name>A0ABW9HV40_9ACTN</name>
<accession>A0ABW9HV40</accession>
<gene>
    <name evidence="1" type="ORF">ACKI18_23420</name>
</gene>
<dbReference type="Proteomes" id="UP001631957">
    <property type="component" value="Unassembled WGS sequence"/>
</dbReference>
<dbReference type="EMBL" id="JBJVNI010000012">
    <property type="protein sequence ID" value="MFM9611651.1"/>
    <property type="molecule type" value="Genomic_DNA"/>
</dbReference>
<comment type="caution">
    <text evidence="1">The sequence shown here is derived from an EMBL/GenBank/DDBJ whole genome shotgun (WGS) entry which is preliminary data.</text>
</comment>
<organism evidence="1 2">
    <name type="scientific">Streptomyces niveiscabiei</name>
    <dbReference type="NCBI Taxonomy" id="164115"/>
    <lineage>
        <taxon>Bacteria</taxon>
        <taxon>Bacillati</taxon>
        <taxon>Actinomycetota</taxon>
        <taxon>Actinomycetes</taxon>
        <taxon>Kitasatosporales</taxon>
        <taxon>Streptomycetaceae</taxon>
        <taxon>Streptomyces</taxon>
    </lineage>
</organism>
<protein>
    <recommendedName>
        <fullName evidence="3">Peroxidase</fullName>
    </recommendedName>
</protein>
<evidence type="ECO:0000313" key="2">
    <source>
        <dbReference type="Proteomes" id="UP001631957"/>
    </source>
</evidence>
<keyword evidence="2" id="KW-1185">Reference proteome</keyword>
<sequence length="350" mass="38049">MVRPGLAAGGDAGLPPAAHQEHRSILTLLAPNEGVTGAKAVTALLALRADPSALTIRHPNLVFRPAPERLAHWRTSGVATDVFDSGHETVHHRYTELGLSQLLPLSRVLVGAESASPGTFGGFHHPDQGYRHLQMASVITMYGPLETAAPQHPELALLDLLRAYAHDCLHYGSRRQYVDVGGRPTRTQYGINFRRVAGRSYSATDPQDTSGTRNIGVVMEGACDREARRITRETAERAGLHEPADPMGRLAFRDSTGTLLPEDVATATGARYADALHRYEAGVNLKYAQFLTEFGLGEEEELHGHLLRAMISGDVQRLSTWLDARHGPGTFPGIFLSGTYFAPDRLRGES</sequence>
<dbReference type="RefSeq" id="WP_409123218.1">
    <property type="nucleotide sequence ID" value="NZ_JBJVNI010000012.1"/>
</dbReference>
<evidence type="ECO:0008006" key="3">
    <source>
        <dbReference type="Google" id="ProtNLM"/>
    </source>
</evidence>
<evidence type="ECO:0000313" key="1">
    <source>
        <dbReference type="EMBL" id="MFM9611651.1"/>
    </source>
</evidence>